<gene>
    <name evidence="1" type="primary">ytxJ</name>
    <name evidence="1" type="ORF">M3202_07725</name>
</gene>
<reference evidence="1" key="1">
    <citation type="submission" date="2022-05" db="EMBL/GenBank/DDBJ databases">
        <title>Comparative Genomics of Spacecraft Associated Microbes.</title>
        <authorList>
            <person name="Tran M.T."/>
            <person name="Wright A."/>
            <person name="Seuylemezian A."/>
            <person name="Eisen J."/>
            <person name="Coil D."/>
        </authorList>
    </citation>
    <scope>NUCLEOTIDE SEQUENCE</scope>
    <source>
        <strain evidence="1">214.1.1</strain>
    </source>
</reference>
<dbReference type="EMBL" id="JAMBOL010000004">
    <property type="protein sequence ID" value="MCM3713972.1"/>
    <property type="molecule type" value="Genomic_DNA"/>
</dbReference>
<dbReference type="RefSeq" id="WP_251222772.1">
    <property type="nucleotide sequence ID" value="NZ_JAMBOL010000004.1"/>
</dbReference>
<dbReference type="SUPFAM" id="SSF52833">
    <property type="entry name" value="Thioredoxin-like"/>
    <property type="match status" value="1"/>
</dbReference>
<dbReference type="Proteomes" id="UP001139179">
    <property type="component" value="Unassembled WGS sequence"/>
</dbReference>
<evidence type="ECO:0000313" key="2">
    <source>
        <dbReference type="Proteomes" id="UP001139179"/>
    </source>
</evidence>
<dbReference type="Pfam" id="PF11009">
    <property type="entry name" value="BrxC"/>
    <property type="match status" value="1"/>
</dbReference>
<accession>A0A9X2DPI0</accession>
<dbReference type="InterPro" id="IPR036249">
    <property type="entry name" value="Thioredoxin-like_sf"/>
</dbReference>
<name>A0A9X2DPI0_9BACI</name>
<dbReference type="AlphaFoldDB" id="A0A9X2DPI0"/>
<dbReference type="Gene3D" id="3.40.30.10">
    <property type="entry name" value="Glutaredoxin"/>
    <property type="match status" value="1"/>
</dbReference>
<protein>
    <submittedName>
        <fullName evidence="1">Bacillithiol system redox-active protein YtxJ</fullName>
    </submittedName>
</protein>
<proteinExistence type="predicted"/>
<dbReference type="NCBIfam" id="TIGR04019">
    <property type="entry name" value="B_thiol_YtxJ"/>
    <property type="match status" value="1"/>
</dbReference>
<sequence>MQELQSIEQWHDLWEESASRTVFLLKHSTSCPISAEAFQVFQDFIEAQQKPDLQFALVKVIEQRPVSNAIAEELQIKHESPQLFIVKNKHVIWHDSHWRITTDQLEEQLAAL</sequence>
<dbReference type="InterPro" id="IPR022551">
    <property type="entry name" value="BrxC"/>
</dbReference>
<evidence type="ECO:0000313" key="1">
    <source>
        <dbReference type="EMBL" id="MCM3713972.1"/>
    </source>
</evidence>
<comment type="caution">
    <text evidence="1">The sequence shown here is derived from an EMBL/GenBank/DDBJ whole genome shotgun (WGS) entry which is preliminary data.</text>
</comment>
<organism evidence="1 2">
    <name type="scientific">Halalkalibacter oceani</name>
    <dbReference type="NCBI Taxonomy" id="1653776"/>
    <lineage>
        <taxon>Bacteria</taxon>
        <taxon>Bacillati</taxon>
        <taxon>Bacillota</taxon>
        <taxon>Bacilli</taxon>
        <taxon>Bacillales</taxon>
        <taxon>Bacillaceae</taxon>
        <taxon>Halalkalibacter</taxon>
    </lineage>
</organism>
<keyword evidence="2" id="KW-1185">Reference proteome</keyword>